<keyword evidence="4" id="KW-1185">Reference proteome</keyword>
<feature type="transmembrane region" description="Helical" evidence="1">
    <location>
        <begin position="21"/>
        <end position="43"/>
    </location>
</feature>
<dbReference type="OrthoDB" id="10520695at2759"/>
<sequence>MAALDADVAPKFKLHAKSIVVLGYVVLTSVQTTLYALVVPRAYRATGWFWMLSLLELVVVVAGFARTFAPSTFHAMSCGKLPLLRFWDVAAHPVPECRTLHDALATEFADATSTKAFGEVY</sequence>
<reference evidence="3 4" key="1">
    <citation type="submission" date="2019-03" db="EMBL/GenBank/DDBJ databases">
        <authorList>
            <person name="Gaulin E."/>
            <person name="Dumas B."/>
        </authorList>
    </citation>
    <scope>NUCLEOTIDE SEQUENCE [LARGE SCALE GENOMIC DNA]</scope>
    <source>
        <strain evidence="3">CBS 568.67</strain>
    </source>
</reference>
<keyword evidence="1" id="KW-1133">Transmembrane helix</keyword>
<evidence type="ECO:0000313" key="2">
    <source>
        <dbReference type="EMBL" id="KAF0692309.1"/>
    </source>
</evidence>
<dbReference type="AlphaFoldDB" id="A0A485L7S1"/>
<reference evidence="2" key="2">
    <citation type="submission" date="2019-06" db="EMBL/GenBank/DDBJ databases">
        <title>Genomics analysis of Aphanomyces spp. identifies a new class of oomycete effector associated with host adaptation.</title>
        <authorList>
            <person name="Gaulin E."/>
        </authorList>
    </citation>
    <scope>NUCLEOTIDE SEQUENCE</scope>
    <source>
        <strain evidence="2">CBS 578.67</strain>
    </source>
</reference>
<keyword evidence="1" id="KW-0812">Transmembrane</keyword>
<evidence type="ECO:0000256" key="1">
    <source>
        <dbReference type="SAM" id="Phobius"/>
    </source>
</evidence>
<dbReference type="Proteomes" id="UP000332933">
    <property type="component" value="Unassembled WGS sequence"/>
</dbReference>
<protein>
    <submittedName>
        <fullName evidence="3">Aste57867_16609 protein</fullName>
    </submittedName>
</protein>
<evidence type="ECO:0000313" key="3">
    <source>
        <dbReference type="EMBL" id="VFT93380.1"/>
    </source>
</evidence>
<dbReference type="EMBL" id="CAADRA010005924">
    <property type="protein sequence ID" value="VFT93380.1"/>
    <property type="molecule type" value="Genomic_DNA"/>
</dbReference>
<evidence type="ECO:0000313" key="4">
    <source>
        <dbReference type="Proteomes" id="UP000332933"/>
    </source>
</evidence>
<accession>A0A485L7S1</accession>
<proteinExistence type="predicted"/>
<dbReference type="EMBL" id="VJMH01005903">
    <property type="protein sequence ID" value="KAF0692309.1"/>
    <property type="molecule type" value="Genomic_DNA"/>
</dbReference>
<keyword evidence="1" id="KW-0472">Membrane</keyword>
<organism evidence="3 4">
    <name type="scientific">Aphanomyces stellatus</name>
    <dbReference type="NCBI Taxonomy" id="120398"/>
    <lineage>
        <taxon>Eukaryota</taxon>
        <taxon>Sar</taxon>
        <taxon>Stramenopiles</taxon>
        <taxon>Oomycota</taxon>
        <taxon>Saprolegniomycetes</taxon>
        <taxon>Saprolegniales</taxon>
        <taxon>Verrucalvaceae</taxon>
        <taxon>Aphanomyces</taxon>
    </lineage>
</organism>
<feature type="transmembrane region" description="Helical" evidence="1">
    <location>
        <begin position="49"/>
        <end position="69"/>
    </location>
</feature>
<name>A0A485L7S1_9STRA</name>
<gene>
    <name evidence="3" type="primary">Aste57867_16609</name>
    <name evidence="2" type="ORF">As57867_016552</name>
    <name evidence="3" type="ORF">ASTE57867_16609</name>
</gene>